<dbReference type="InterPro" id="IPR036879">
    <property type="entry name" value="TF_MADSbox_sf"/>
</dbReference>
<accession>A0A6U6CR92</accession>
<dbReference type="GO" id="GO:0046983">
    <property type="term" value="F:protein dimerization activity"/>
    <property type="evidence" value="ECO:0007669"/>
    <property type="project" value="InterPro"/>
</dbReference>
<dbReference type="PANTHER" id="PTHR48019">
    <property type="entry name" value="SERUM RESPONSE FACTOR HOMOLOG"/>
    <property type="match status" value="1"/>
</dbReference>
<dbReference type="Pfam" id="PF00319">
    <property type="entry name" value="SRF-TF"/>
    <property type="match status" value="1"/>
</dbReference>
<feature type="compositionally biased region" description="Low complexity" evidence="6">
    <location>
        <begin position="110"/>
        <end position="121"/>
    </location>
</feature>
<evidence type="ECO:0000256" key="1">
    <source>
        <dbReference type="ARBA" id="ARBA00004123"/>
    </source>
</evidence>
<evidence type="ECO:0000259" key="7">
    <source>
        <dbReference type="PROSITE" id="PS50066"/>
    </source>
</evidence>
<dbReference type="PROSITE" id="PS50066">
    <property type="entry name" value="MADS_BOX_2"/>
    <property type="match status" value="1"/>
</dbReference>
<feature type="region of interest" description="Disordered" evidence="6">
    <location>
        <begin position="168"/>
        <end position="190"/>
    </location>
</feature>
<dbReference type="EMBL" id="HBKN01042769">
    <property type="protein sequence ID" value="CAE2331441.1"/>
    <property type="molecule type" value="Transcribed_RNA"/>
</dbReference>
<gene>
    <name evidence="8" type="ORF">GTHE00462_LOCUS33469</name>
    <name evidence="9" type="ORF">GTHE00462_LOCUS33487</name>
</gene>
<comment type="subcellular location">
    <subcellularLocation>
        <location evidence="1">Nucleus</location>
    </subcellularLocation>
</comment>
<keyword evidence="5" id="KW-0539">Nucleus</keyword>
<name>A0A6U6CR92_GUITH</name>
<evidence type="ECO:0000256" key="6">
    <source>
        <dbReference type="SAM" id="MobiDB-lite"/>
    </source>
</evidence>
<keyword evidence="4" id="KW-0804">Transcription</keyword>
<dbReference type="SMART" id="SM00432">
    <property type="entry name" value="MADS"/>
    <property type="match status" value="1"/>
</dbReference>
<dbReference type="InterPro" id="IPR050142">
    <property type="entry name" value="MADS-box/MEF2_TF"/>
</dbReference>
<organism evidence="9">
    <name type="scientific">Guillardia theta</name>
    <name type="common">Cryptophyte</name>
    <name type="synonym">Cryptomonas phi</name>
    <dbReference type="NCBI Taxonomy" id="55529"/>
    <lineage>
        <taxon>Eukaryota</taxon>
        <taxon>Cryptophyceae</taxon>
        <taxon>Pyrenomonadales</taxon>
        <taxon>Geminigeraceae</taxon>
        <taxon>Guillardia</taxon>
    </lineage>
</organism>
<evidence type="ECO:0000313" key="9">
    <source>
        <dbReference type="EMBL" id="CAE2331468.1"/>
    </source>
</evidence>
<dbReference type="AlphaFoldDB" id="A0A6U6CR92"/>
<dbReference type="InterPro" id="IPR002100">
    <property type="entry name" value="TF_MADSbox"/>
</dbReference>
<proteinExistence type="predicted"/>
<evidence type="ECO:0000313" key="8">
    <source>
        <dbReference type="EMBL" id="CAE2331441.1"/>
    </source>
</evidence>
<evidence type="ECO:0000256" key="3">
    <source>
        <dbReference type="ARBA" id="ARBA00023125"/>
    </source>
</evidence>
<keyword evidence="3" id="KW-0238">DNA-binding</keyword>
<reference evidence="9" key="1">
    <citation type="submission" date="2021-01" db="EMBL/GenBank/DDBJ databases">
        <authorList>
            <person name="Corre E."/>
            <person name="Pelletier E."/>
            <person name="Niang G."/>
            <person name="Scheremetjew M."/>
            <person name="Finn R."/>
            <person name="Kale V."/>
            <person name="Holt S."/>
            <person name="Cochrane G."/>
            <person name="Meng A."/>
            <person name="Brown T."/>
            <person name="Cohen L."/>
        </authorList>
    </citation>
    <scope>NUCLEOTIDE SEQUENCE</scope>
    <source>
        <strain evidence="9">CCMP 2712</strain>
    </source>
</reference>
<evidence type="ECO:0000256" key="4">
    <source>
        <dbReference type="ARBA" id="ARBA00023163"/>
    </source>
</evidence>
<dbReference type="EMBL" id="HBKN01042792">
    <property type="protein sequence ID" value="CAE2331468.1"/>
    <property type="molecule type" value="Transcribed_RNA"/>
</dbReference>
<dbReference type="GO" id="GO:0005634">
    <property type="term" value="C:nucleus"/>
    <property type="evidence" value="ECO:0007669"/>
    <property type="project" value="UniProtKB-SubCell"/>
</dbReference>
<dbReference type="Gene3D" id="3.40.1810.10">
    <property type="entry name" value="Transcription factor, MADS-box"/>
    <property type="match status" value="1"/>
</dbReference>
<sequence length="317" mass="35544">MPLGKTRIERIPDDRTRQNTFHKRKMGLMKKAIELSILCDCDIAMVIKSKPTANCKEGRLLAYCNSDLKALLEQCLDNFPQQIYSNEEYSRFEKDKDDDDLLKDDGKMMSNSPENSNSSSPKDFCIDSMRASGPDNHQGKKAADNDAACALMELESGKQSYRSLLEKSCPRTSPKNSVKGRGKLDHSAWKRDRECHENSLEPAEKRTRDVSYSNVACYDSLSCSFFPDALATDRPFNSVGLHGKHGMSGVENVLFLQNCCDSPKQKSSSICANANRQSLNFFEGHTILGGTLFDEALEHIEESDRMGRSGIFNLQQI</sequence>
<dbReference type="PRINTS" id="PR00404">
    <property type="entry name" value="MADSDOMAIN"/>
</dbReference>
<evidence type="ECO:0000256" key="2">
    <source>
        <dbReference type="ARBA" id="ARBA00023015"/>
    </source>
</evidence>
<evidence type="ECO:0000256" key="5">
    <source>
        <dbReference type="ARBA" id="ARBA00023242"/>
    </source>
</evidence>
<feature type="region of interest" description="Disordered" evidence="6">
    <location>
        <begin position="94"/>
        <end position="141"/>
    </location>
</feature>
<feature type="domain" description="MADS-box" evidence="7">
    <location>
        <begin position="1"/>
        <end position="49"/>
    </location>
</feature>
<protein>
    <recommendedName>
        <fullName evidence="7">MADS-box domain-containing protein</fullName>
    </recommendedName>
</protein>
<dbReference type="GO" id="GO:0003677">
    <property type="term" value="F:DNA binding"/>
    <property type="evidence" value="ECO:0007669"/>
    <property type="project" value="UniProtKB-KW"/>
</dbReference>
<dbReference type="SUPFAM" id="SSF55455">
    <property type="entry name" value="SRF-like"/>
    <property type="match status" value="1"/>
</dbReference>
<keyword evidence="2" id="KW-0805">Transcription regulation</keyword>